<accession>A0A1G6IJM9</accession>
<evidence type="ECO:0000313" key="8">
    <source>
        <dbReference type="Proteomes" id="UP000198943"/>
    </source>
</evidence>
<dbReference type="Proteomes" id="UP000198943">
    <property type="component" value="Unassembled WGS sequence"/>
</dbReference>
<evidence type="ECO:0000256" key="3">
    <source>
        <dbReference type="ARBA" id="ARBA00022801"/>
    </source>
</evidence>
<keyword evidence="3" id="KW-0378">Hydrolase</keyword>
<evidence type="ECO:0000256" key="1">
    <source>
        <dbReference type="ARBA" id="ARBA00001946"/>
    </source>
</evidence>
<dbReference type="GO" id="GO:0004518">
    <property type="term" value="F:nuclease activity"/>
    <property type="evidence" value="ECO:0007669"/>
    <property type="project" value="UniProtKB-KW"/>
</dbReference>
<name>A0A1G6IJM9_9FIRM</name>
<feature type="transmembrane region" description="Helical" evidence="5">
    <location>
        <begin position="92"/>
        <end position="112"/>
    </location>
</feature>
<evidence type="ECO:0000256" key="4">
    <source>
        <dbReference type="ARBA" id="ARBA00022842"/>
    </source>
</evidence>
<keyword evidence="5" id="KW-0472">Membrane</keyword>
<dbReference type="PANTHER" id="PTHR11603">
    <property type="entry name" value="AAA FAMILY ATPASE"/>
    <property type="match status" value="1"/>
</dbReference>
<dbReference type="RefSeq" id="WP_093729286.1">
    <property type="nucleotide sequence ID" value="NZ_FMYW01000002.1"/>
</dbReference>
<reference evidence="8" key="1">
    <citation type="submission" date="2016-10" db="EMBL/GenBank/DDBJ databases">
        <authorList>
            <person name="Varghese N."/>
            <person name="Submissions S."/>
        </authorList>
    </citation>
    <scope>NUCLEOTIDE SEQUENCE [LARGE SCALE GENOMIC DNA]</scope>
    <source>
        <strain evidence="8">DSM 11005</strain>
    </source>
</reference>
<dbReference type="SMART" id="SM00670">
    <property type="entry name" value="PINc"/>
    <property type="match status" value="1"/>
</dbReference>
<sequence length="400" mass="43829">MLRRILTAAIAVVLTVTGLILMEQLLPQISYFLGYNIHSKGLLGYSYIHWLFAIVSVLFFSWVGWVITPFLIKFLLKYSELVASVLAKAPSADIIVSLIGVLVGLILANLIGAPFSRLPIVGSYIPIILSIVLALTGAKVASHKSKDILGLFYRSRPPGELSSAKPDDMAQDLQEEVVVDAASMPAELAAFNKLLDTSVIIDGRIADILKTGFLEGNLVIPHFVLDELQRLSDSSDNLKRAKGRRGLDFIHELQEMFHHVVIVQDPEHDMIQDVDSKLVALAKDTNSIIVTNDFNLNKVASIQGIRVLNINDLANAVKPVVIPGEEMTAYLLREGKESGQAIAYLQDGTMIVVEGGRKYIGNKIRIAVTSVLQTSAGRMIFAKVPKNHDVRDMLAGAERK</sequence>
<evidence type="ECO:0000256" key="2">
    <source>
        <dbReference type="ARBA" id="ARBA00022722"/>
    </source>
</evidence>
<keyword evidence="8" id="KW-1185">Reference proteome</keyword>
<dbReference type="GO" id="GO:0016787">
    <property type="term" value="F:hydrolase activity"/>
    <property type="evidence" value="ECO:0007669"/>
    <property type="project" value="UniProtKB-KW"/>
</dbReference>
<dbReference type="OrthoDB" id="9780734at2"/>
<keyword evidence="5" id="KW-0812">Transmembrane</keyword>
<comment type="cofactor">
    <cofactor evidence="1">
        <name>Mg(2+)</name>
        <dbReference type="ChEBI" id="CHEBI:18420"/>
    </cofactor>
</comment>
<feature type="transmembrane region" description="Helical" evidence="5">
    <location>
        <begin position="118"/>
        <end position="138"/>
    </location>
</feature>
<dbReference type="AlphaFoldDB" id="A0A1G6IJM9"/>
<proteinExistence type="predicted"/>
<protein>
    <submittedName>
        <fullName evidence="7">Uncharacterized conserved protein YacL, contains PIN and TRAM domains</fullName>
    </submittedName>
</protein>
<dbReference type="PROSITE" id="PS50926">
    <property type="entry name" value="TRAM"/>
    <property type="match status" value="1"/>
</dbReference>
<feature type="domain" description="TRAM" evidence="6">
    <location>
        <begin position="320"/>
        <end position="381"/>
    </location>
</feature>
<dbReference type="Pfam" id="PF13638">
    <property type="entry name" value="PIN_4"/>
    <property type="match status" value="1"/>
</dbReference>
<keyword evidence="5" id="KW-1133">Transmembrane helix</keyword>
<keyword evidence="4" id="KW-0460">Magnesium</keyword>
<keyword evidence="2" id="KW-0540">Nuclease</keyword>
<dbReference type="CDD" id="cd09877">
    <property type="entry name" value="PIN_YacL-like"/>
    <property type="match status" value="1"/>
</dbReference>
<dbReference type="PANTHER" id="PTHR11603:SF147">
    <property type="entry name" value="MEMBRANE PROTEIN"/>
    <property type="match status" value="1"/>
</dbReference>
<dbReference type="InterPro" id="IPR002716">
    <property type="entry name" value="PIN_dom"/>
</dbReference>
<dbReference type="EMBL" id="FMYW01000002">
    <property type="protein sequence ID" value="SDC06698.1"/>
    <property type="molecule type" value="Genomic_DNA"/>
</dbReference>
<gene>
    <name evidence="7" type="ORF">SAMN04487864_102112</name>
</gene>
<evidence type="ECO:0000256" key="5">
    <source>
        <dbReference type="SAM" id="Phobius"/>
    </source>
</evidence>
<dbReference type="InterPro" id="IPR029060">
    <property type="entry name" value="PIN-like_dom_sf"/>
</dbReference>
<feature type="transmembrane region" description="Helical" evidence="5">
    <location>
        <begin position="46"/>
        <end position="72"/>
    </location>
</feature>
<dbReference type="SUPFAM" id="SSF88723">
    <property type="entry name" value="PIN domain-like"/>
    <property type="match status" value="1"/>
</dbReference>
<evidence type="ECO:0000313" key="7">
    <source>
        <dbReference type="EMBL" id="SDC06698.1"/>
    </source>
</evidence>
<dbReference type="InterPro" id="IPR002792">
    <property type="entry name" value="TRAM_dom"/>
</dbReference>
<dbReference type="Gene3D" id="3.40.50.1010">
    <property type="entry name" value="5'-nuclease"/>
    <property type="match status" value="1"/>
</dbReference>
<evidence type="ECO:0000259" key="6">
    <source>
        <dbReference type="PROSITE" id="PS50926"/>
    </source>
</evidence>
<organism evidence="7 8">
    <name type="scientific">Succiniclasticum ruminis</name>
    <dbReference type="NCBI Taxonomy" id="40841"/>
    <lineage>
        <taxon>Bacteria</taxon>
        <taxon>Bacillati</taxon>
        <taxon>Bacillota</taxon>
        <taxon>Negativicutes</taxon>
        <taxon>Acidaminococcales</taxon>
        <taxon>Acidaminococcaceae</taxon>
        <taxon>Succiniclasticum</taxon>
    </lineage>
</organism>
<dbReference type="InterPro" id="IPR052041">
    <property type="entry name" value="Nucleic_acid_metab_PIN/TRAM"/>
</dbReference>